<evidence type="ECO:0000256" key="9">
    <source>
        <dbReference type="ARBA" id="ARBA00023306"/>
    </source>
</evidence>
<evidence type="ECO:0000259" key="13">
    <source>
        <dbReference type="Pfam" id="PF18075"/>
    </source>
</evidence>
<dbReference type="PANTHER" id="PTHR47755:SF1">
    <property type="entry name" value="CELL DIVISION PROTEIN FTSX"/>
    <property type="match status" value="1"/>
</dbReference>
<dbReference type="InterPro" id="IPR040690">
    <property type="entry name" value="FtsX_ECD"/>
</dbReference>
<sequence length="305" mass="33792">MANIQFKTAWDHIRRAPFQALAALFVLGTTFFVISILSILTYSSGKIIKYFETRPQIIAFLKDEVTESQVSELRQGIENDSRVKEVKYISKEEALEIYKKATASNPVLSELVSPSIFPASLELSVTDLSYAQVVIDEIKGSQYVDQVGFTASLGSEDNLGEVISRLRNITWYLRIGGGAFAILLTSTSFLVLIIIIGMRLTTRRGEIEILSLIGATPGFIRNPIILEALIYVFAGVFAGWFLALILVLYSTPSLINYFGEIPILPKNTMELISIFALIFCIEALIGVFLAFTGSILAVSRVKKKK</sequence>
<accession>A0A0G0HG65</accession>
<dbReference type="GO" id="GO:0051301">
    <property type="term" value="P:cell division"/>
    <property type="evidence" value="ECO:0007669"/>
    <property type="project" value="UniProtKB-KW"/>
</dbReference>
<keyword evidence="9 10" id="KW-0131">Cell cycle</keyword>
<evidence type="ECO:0000259" key="12">
    <source>
        <dbReference type="Pfam" id="PF02687"/>
    </source>
</evidence>
<comment type="caution">
    <text evidence="14">The sequence shown here is derived from an EMBL/GenBank/DDBJ whole genome shotgun (WGS) entry which is preliminary data.</text>
</comment>
<comment type="subcellular location">
    <subcellularLocation>
        <location evidence="1">Cell membrane</location>
        <topology evidence="1">Multi-pass membrane protein</topology>
    </subcellularLocation>
</comment>
<feature type="transmembrane region" description="Helical" evidence="11">
    <location>
        <begin position="21"/>
        <end position="42"/>
    </location>
</feature>
<dbReference type="Proteomes" id="UP000034591">
    <property type="component" value="Unassembled WGS sequence"/>
</dbReference>
<evidence type="ECO:0000256" key="10">
    <source>
        <dbReference type="PIRNR" id="PIRNR003097"/>
    </source>
</evidence>
<evidence type="ECO:0000256" key="4">
    <source>
        <dbReference type="ARBA" id="ARBA00022475"/>
    </source>
</evidence>
<proteinExistence type="inferred from homology"/>
<organism evidence="14 15">
    <name type="scientific">Candidatus Woesebacteria bacterium GW2011_GWA1_37_7</name>
    <dbReference type="NCBI Taxonomy" id="1618545"/>
    <lineage>
        <taxon>Bacteria</taxon>
        <taxon>Candidatus Woeseibacteriota</taxon>
    </lineage>
</organism>
<keyword evidence="7 11" id="KW-1133">Transmembrane helix</keyword>
<evidence type="ECO:0000256" key="3">
    <source>
        <dbReference type="ARBA" id="ARBA00021907"/>
    </source>
</evidence>
<protein>
    <recommendedName>
        <fullName evidence="3 10">Cell division protein FtsX</fullName>
    </recommendedName>
</protein>
<dbReference type="InterPro" id="IPR004513">
    <property type="entry name" value="FtsX"/>
</dbReference>
<comment type="similarity">
    <text evidence="2 10">Belongs to the ABC-4 integral membrane protein family. FtsX subfamily.</text>
</comment>
<feature type="transmembrane region" description="Helical" evidence="11">
    <location>
        <begin position="228"/>
        <end position="251"/>
    </location>
</feature>
<gene>
    <name evidence="14" type="ORF">US53_C0016G0008</name>
</gene>
<evidence type="ECO:0000256" key="6">
    <source>
        <dbReference type="ARBA" id="ARBA00022692"/>
    </source>
</evidence>
<keyword evidence="6 11" id="KW-0812">Transmembrane</keyword>
<keyword evidence="4 10" id="KW-1003">Cell membrane</keyword>
<dbReference type="InterPro" id="IPR003838">
    <property type="entry name" value="ABC3_permease_C"/>
</dbReference>
<evidence type="ECO:0000256" key="5">
    <source>
        <dbReference type="ARBA" id="ARBA00022618"/>
    </source>
</evidence>
<evidence type="ECO:0000256" key="8">
    <source>
        <dbReference type="ARBA" id="ARBA00023136"/>
    </source>
</evidence>
<feature type="transmembrane region" description="Helical" evidence="11">
    <location>
        <begin position="271"/>
        <end position="298"/>
    </location>
</feature>
<evidence type="ECO:0000256" key="11">
    <source>
        <dbReference type="SAM" id="Phobius"/>
    </source>
</evidence>
<dbReference type="AlphaFoldDB" id="A0A0G0HG65"/>
<feature type="domain" description="FtsX extracellular" evidence="13">
    <location>
        <begin position="56"/>
        <end position="147"/>
    </location>
</feature>
<name>A0A0G0HG65_9BACT</name>
<evidence type="ECO:0000256" key="2">
    <source>
        <dbReference type="ARBA" id="ARBA00007379"/>
    </source>
</evidence>
<dbReference type="Pfam" id="PF18075">
    <property type="entry name" value="FtsX_ECD"/>
    <property type="match status" value="1"/>
</dbReference>
<dbReference type="GO" id="GO:0005886">
    <property type="term" value="C:plasma membrane"/>
    <property type="evidence" value="ECO:0007669"/>
    <property type="project" value="UniProtKB-SubCell"/>
</dbReference>
<keyword evidence="8 10" id="KW-0472">Membrane</keyword>
<dbReference type="STRING" id="1618545.US53_C0016G0008"/>
<evidence type="ECO:0000256" key="7">
    <source>
        <dbReference type="ARBA" id="ARBA00022989"/>
    </source>
</evidence>
<evidence type="ECO:0000313" key="14">
    <source>
        <dbReference type="EMBL" id="KKQ37540.1"/>
    </source>
</evidence>
<dbReference type="Pfam" id="PF02687">
    <property type="entry name" value="FtsX"/>
    <property type="match status" value="1"/>
</dbReference>
<keyword evidence="5 10" id="KW-0132">Cell division</keyword>
<dbReference type="Gene3D" id="3.30.70.3040">
    <property type="match status" value="1"/>
</dbReference>
<evidence type="ECO:0000313" key="15">
    <source>
        <dbReference type="Proteomes" id="UP000034591"/>
    </source>
</evidence>
<dbReference type="EMBL" id="LBTI01000016">
    <property type="protein sequence ID" value="KKQ37540.1"/>
    <property type="molecule type" value="Genomic_DNA"/>
</dbReference>
<dbReference type="PANTHER" id="PTHR47755">
    <property type="entry name" value="CELL DIVISION PROTEIN FTSX"/>
    <property type="match status" value="1"/>
</dbReference>
<dbReference type="PIRSF" id="PIRSF003097">
    <property type="entry name" value="FtsX"/>
    <property type="match status" value="1"/>
</dbReference>
<reference evidence="14 15" key="1">
    <citation type="journal article" date="2015" name="Nature">
        <title>rRNA introns, odd ribosomes, and small enigmatic genomes across a large radiation of phyla.</title>
        <authorList>
            <person name="Brown C.T."/>
            <person name="Hug L.A."/>
            <person name="Thomas B.C."/>
            <person name="Sharon I."/>
            <person name="Castelle C.J."/>
            <person name="Singh A."/>
            <person name="Wilkins M.J."/>
            <person name="Williams K.H."/>
            <person name="Banfield J.F."/>
        </authorList>
    </citation>
    <scope>NUCLEOTIDE SEQUENCE [LARGE SCALE GENOMIC DNA]</scope>
</reference>
<feature type="transmembrane region" description="Helical" evidence="11">
    <location>
        <begin position="171"/>
        <end position="196"/>
    </location>
</feature>
<evidence type="ECO:0000256" key="1">
    <source>
        <dbReference type="ARBA" id="ARBA00004651"/>
    </source>
</evidence>
<feature type="domain" description="ABC3 transporter permease C-terminal" evidence="12">
    <location>
        <begin position="179"/>
        <end position="290"/>
    </location>
</feature>